<keyword evidence="1" id="KW-0175">Coiled coil</keyword>
<organism evidence="2 3">
    <name type="scientific">Symbiodinium necroappetens</name>
    <dbReference type="NCBI Taxonomy" id="1628268"/>
    <lineage>
        <taxon>Eukaryota</taxon>
        <taxon>Sar</taxon>
        <taxon>Alveolata</taxon>
        <taxon>Dinophyceae</taxon>
        <taxon>Suessiales</taxon>
        <taxon>Symbiodiniaceae</taxon>
        <taxon>Symbiodinium</taxon>
    </lineage>
</organism>
<feature type="coiled-coil region" evidence="1">
    <location>
        <begin position="477"/>
        <end position="549"/>
    </location>
</feature>
<protein>
    <submittedName>
        <fullName evidence="2">CYP704B1 protein</fullName>
    </submittedName>
</protein>
<feature type="coiled-coil region" evidence="1">
    <location>
        <begin position="672"/>
        <end position="727"/>
    </location>
</feature>
<gene>
    <name evidence="2" type="primary">CYP704B1</name>
    <name evidence="2" type="ORF">SNEC2469_LOCUS10268</name>
</gene>
<name>A0A812Q652_9DINO</name>
<feature type="non-terminal residue" evidence="2">
    <location>
        <position position="1"/>
    </location>
</feature>
<proteinExistence type="predicted"/>
<evidence type="ECO:0000313" key="2">
    <source>
        <dbReference type="EMBL" id="CAE7379722.1"/>
    </source>
</evidence>
<sequence length="768" mass="85438">MLNASDTPKHCYGYLQALCKDLSRDDFETGAWPQAVHEMIVFRHELERRTAGFQWLEGAELEETNGWASSAQARDDRQAGCRLRAAACDTVRAALKAHRDSTEEGWSDSAAPCTPGQSMMACAGMHLQAGRGTKESGRGCRLILPGSSFTAAALRDVSDLQRLCKRCESAFPCAQCGQMLPASGFAAEQSFKPMKARCCSNCVMETKVPVTPGDVQALSRSGARNEIRRWQLNLQRLLQAFPVEVAPQVQAFIGLPQKRLLWSMGSRLLCLRCDRIWCGGAVIDCCCWEGSMSRPAAPRWRRSKGGSTALELERLVTEPITGRDPQGVHPSAASPIRITMPAMLTHSSKVVLHEDPLPQRLLMLEQKCRAQEAMLLEKDAHLQKLKENADGEQLRQRVLMPGWRDDAALTRHFGSVVVQSPGQPSSEGHQSFVASFLGIELFSPECHCSTPSKIWSSPLEQKVRLQEAELHDRDKQIHKLTEIVDQAKSSLQQLAIEADSENNELQAELVAMKGKLECVADETRSREEVDQLDKKLAESEAMCQALRWELDAISVRNAQETATSADPGNDLTDREVTALRAEAVRLRELQQLQWQQHAANAQRFRAELTALRAALRREGLAVDSGVELAADASSEALEEAKMETVLAQKELEESRGLAVQATSEVVKLRDGLSEAEAALETERRTRRQAVESLHQCEEVAAKLMAERNAARAELEEHTAVAEAFRKQAASDVRESRWARFTLRLLHFIDGSTFDELKESWSYGLQRWQ</sequence>
<evidence type="ECO:0000256" key="1">
    <source>
        <dbReference type="SAM" id="Coils"/>
    </source>
</evidence>
<dbReference type="Proteomes" id="UP000601435">
    <property type="component" value="Unassembled WGS sequence"/>
</dbReference>
<dbReference type="EMBL" id="CAJNJA010016387">
    <property type="protein sequence ID" value="CAE7379722.1"/>
    <property type="molecule type" value="Genomic_DNA"/>
</dbReference>
<comment type="caution">
    <text evidence="2">The sequence shown here is derived from an EMBL/GenBank/DDBJ whole genome shotgun (WGS) entry which is preliminary data.</text>
</comment>
<dbReference type="OrthoDB" id="423065at2759"/>
<evidence type="ECO:0000313" key="3">
    <source>
        <dbReference type="Proteomes" id="UP000601435"/>
    </source>
</evidence>
<accession>A0A812Q652</accession>
<reference evidence="2" key="1">
    <citation type="submission" date="2021-02" db="EMBL/GenBank/DDBJ databases">
        <authorList>
            <person name="Dougan E. K."/>
            <person name="Rhodes N."/>
            <person name="Thang M."/>
            <person name="Chan C."/>
        </authorList>
    </citation>
    <scope>NUCLEOTIDE SEQUENCE</scope>
</reference>
<keyword evidence="3" id="KW-1185">Reference proteome</keyword>
<dbReference type="AlphaFoldDB" id="A0A812Q652"/>